<evidence type="ECO:0000313" key="3">
    <source>
        <dbReference type="EMBL" id="KYH13678.1"/>
    </source>
</evidence>
<feature type="compositionally biased region" description="Basic and acidic residues" evidence="1">
    <location>
        <begin position="252"/>
        <end position="262"/>
    </location>
</feature>
<organism evidence="3 4">
    <name type="scientific">Staphylococcus kloosii</name>
    <dbReference type="NCBI Taxonomy" id="29384"/>
    <lineage>
        <taxon>Bacteria</taxon>
        <taxon>Bacillati</taxon>
        <taxon>Bacillota</taxon>
        <taxon>Bacilli</taxon>
        <taxon>Bacillales</taxon>
        <taxon>Staphylococcaceae</taxon>
        <taxon>Staphylococcus</taxon>
    </lineage>
</organism>
<dbReference type="Proteomes" id="UP000075418">
    <property type="component" value="Unassembled WGS sequence"/>
</dbReference>
<evidence type="ECO:0000256" key="2">
    <source>
        <dbReference type="SAM" id="SignalP"/>
    </source>
</evidence>
<dbReference type="EMBL" id="LUGM01000002">
    <property type="protein sequence ID" value="KYH13678.1"/>
    <property type="molecule type" value="Genomic_DNA"/>
</dbReference>
<reference evidence="3 4" key="1">
    <citation type="submission" date="2016-02" db="EMBL/GenBank/DDBJ databases">
        <title>Draft genome sequence of hydrocarbon degrading Staphylococcus saprophyticus Strain CNV2, isolated from crude-oil contaminated soil from Noonmati Oil Refinery, Guwahati, Assam, India.</title>
        <authorList>
            <person name="Mukherjee A."/>
            <person name="Chettri B."/>
            <person name="Langpoklakpam J."/>
            <person name="Singh A.K."/>
            <person name="Chattopadhyay D.J."/>
        </authorList>
    </citation>
    <scope>NUCLEOTIDE SEQUENCE [LARGE SCALE GENOMIC DNA]</scope>
    <source>
        <strain evidence="3 4">CNV2</strain>
    </source>
</reference>
<dbReference type="RefSeq" id="WP_061853909.1">
    <property type="nucleotide sequence ID" value="NZ_LUGM01000002.1"/>
</dbReference>
<evidence type="ECO:0000313" key="4">
    <source>
        <dbReference type="Proteomes" id="UP000075418"/>
    </source>
</evidence>
<keyword evidence="2" id="KW-0732">Signal</keyword>
<feature type="region of interest" description="Disordered" evidence="1">
    <location>
        <begin position="91"/>
        <end position="112"/>
    </location>
</feature>
<evidence type="ECO:0000256" key="1">
    <source>
        <dbReference type="SAM" id="MobiDB-lite"/>
    </source>
</evidence>
<accession>A0A151A2M4</accession>
<name>A0A151A2M4_9STAP</name>
<protein>
    <recommendedName>
        <fullName evidence="5">Gram-positive cocci surface proteins LPxTG domain-containing protein</fullName>
    </recommendedName>
</protein>
<sequence>MLKKSIIASLSTSTLLFTATQVNAEEQNKKLDKSDSSIVTKDKIEDTKESTNYFSDWFADSSVDTTILNNDNSLSEDDKLLLQDLYGDDNASPFDKLEEPNPDESIEGQKDGNQLGTKVLKWNKLKQYQYEIPTSTDKDYNQLVKEGKLKIDYDKYNEFLAENYPEDYVPVLPNGHIDNLKFEDYLMYIGELERSFTNKSEEVEQNHPNKLETRKPIESDVKTFVEKPQTSTNRLEDKDNKVGEKSSQQKLSSDKVQERLDSGDNIALSQQKVVHKENAENKDKKDLLVKNNVSDKKSKKNLDEVANKSFEEKAINNEVASIKEINQMTNKDKINEKQNVKSNQSKVKQLPKAGNEQSNDLFSMSILVIGLTLVSYRFLKKRYE</sequence>
<feature type="compositionally biased region" description="Basic and acidic residues" evidence="1">
    <location>
        <begin position="234"/>
        <end position="244"/>
    </location>
</feature>
<feature type="signal peptide" evidence="2">
    <location>
        <begin position="1"/>
        <end position="24"/>
    </location>
</feature>
<feature type="chain" id="PRO_5007577601" description="Gram-positive cocci surface proteins LPxTG domain-containing protein" evidence="2">
    <location>
        <begin position="25"/>
        <end position="384"/>
    </location>
</feature>
<dbReference type="AlphaFoldDB" id="A0A151A2M4"/>
<comment type="caution">
    <text evidence="3">The sequence shown here is derived from an EMBL/GenBank/DDBJ whole genome shotgun (WGS) entry which is preliminary data.</text>
</comment>
<evidence type="ECO:0008006" key="5">
    <source>
        <dbReference type="Google" id="ProtNLM"/>
    </source>
</evidence>
<feature type="compositionally biased region" description="Basic and acidic residues" evidence="1">
    <location>
        <begin position="199"/>
        <end position="225"/>
    </location>
</feature>
<proteinExistence type="predicted"/>
<gene>
    <name evidence="3" type="ORF">A0131_02500</name>
</gene>
<feature type="region of interest" description="Disordered" evidence="1">
    <location>
        <begin position="199"/>
        <end position="265"/>
    </location>
</feature>